<evidence type="ECO:0000313" key="9">
    <source>
        <dbReference type="EMBL" id="SNB70339.1"/>
    </source>
</evidence>
<feature type="domain" description="Trehalose synthase N-terminal" evidence="8">
    <location>
        <begin position="41"/>
        <end position="183"/>
    </location>
</feature>
<evidence type="ECO:0000259" key="7">
    <source>
        <dbReference type="Pfam" id="PF00534"/>
    </source>
</evidence>
<dbReference type="Pfam" id="PF21269">
    <property type="entry name" value="TreT_GT1"/>
    <property type="match status" value="1"/>
</dbReference>
<dbReference type="SUPFAM" id="SSF53756">
    <property type="entry name" value="UDP-Glycosyltransferase/glycogen phosphorylase"/>
    <property type="match status" value="1"/>
</dbReference>
<evidence type="ECO:0000259" key="8">
    <source>
        <dbReference type="Pfam" id="PF21269"/>
    </source>
</evidence>
<evidence type="ECO:0000256" key="5">
    <source>
        <dbReference type="ARBA" id="ARBA00022679"/>
    </source>
</evidence>
<dbReference type="RefSeq" id="WP_088571864.1">
    <property type="nucleotide sequence ID" value="NZ_FYEK01000044.1"/>
</dbReference>
<accession>A0A212RDY0</accession>
<evidence type="ECO:0000256" key="3">
    <source>
        <dbReference type="ARBA" id="ARBA00022526"/>
    </source>
</evidence>
<gene>
    <name evidence="9" type="ORF">SAMN02746019_00012070</name>
</gene>
<evidence type="ECO:0000256" key="1">
    <source>
        <dbReference type="ARBA" id="ARBA00009481"/>
    </source>
</evidence>
<evidence type="ECO:0000256" key="6">
    <source>
        <dbReference type="ARBA" id="ARBA00023277"/>
    </source>
</evidence>
<dbReference type="InParanoid" id="A0A212RDY0"/>
<dbReference type="Gene3D" id="3.40.50.2000">
    <property type="entry name" value="Glycogen Phosphorylase B"/>
    <property type="match status" value="2"/>
</dbReference>
<evidence type="ECO:0000256" key="2">
    <source>
        <dbReference type="ARBA" id="ARBA00011738"/>
    </source>
</evidence>
<name>A0A212RDY0_9CHLR</name>
<dbReference type="PANTHER" id="PTHR47779:SF1">
    <property type="entry name" value="SYNTHASE (CCG-9), PUTATIVE (AFU_ORTHOLOGUE AFUA_3G12100)-RELATED"/>
    <property type="match status" value="1"/>
</dbReference>
<comment type="similarity">
    <text evidence="1">Belongs to the glycosyltransferase group 1 family. Glycosyltransferase 4 subfamily.</text>
</comment>
<keyword evidence="5" id="KW-0808">Transferase</keyword>
<protein>
    <submittedName>
        <fullName evidence="9">Trehalose synthase</fullName>
    </submittedName>
</protein>
<evidence type="ECO:0000256" key="4">
    <source>
        <dbReference type="ARBA" id="ARBA00022676"/>
    </source>
</evidence>
<dbReference type="Proteomes" id="UP000197025">
    <property type="component" value="Unassembled WGS sequence"/>
</dbReference>
<sequence>MHEPVSVTPRSLNALRPVVGEEEVEALRELAAPLRGMRVLHVNATAFGGGVAEILSTHIPLLRDLGLEAEWRVIHGDEAFFRVTKAMHNGLQGMELPFSPEMQEIWREGNRRNAAQLEGDYDVIFIHDPQPAGIPAFRERRGARLWIWRCHIDTRTPHPPFWSFLLPYLSAYDAAIFTMAEYVGPDFPVRRVAFIPPTIDPLSPKNAPMREDEARAIVARFGVDPHRPLLLQVSRFDPWKDPIGVIDAYRLVKRERPEVQLALVGSMAHDDPEGWWYYDRTLRHAGEDPDLHVLHNFHGVGAWEVNAFQRAAAVVIQKSLREGFGLTVTEALWKGKPVVGGRTGGIPLQVHDGETGFLVDSVAACAEKALYLLSHPEEAQAMGARGREHVRRHFLCTRGLRDELALLREWMAG</sequence>
<dbReference type="InterPro" id="IPR049438">
    <property type="entry name" value="TreT_GT1"/>
</dbReference>
<keyword evidence="3" id="KW-0313">Glucose metabolism</keyword>
<dbReference type="PANTHER" id="PTHR47779">
    <property type="entry name" value="SYNTHASE (CCG-9), PUTATIVE (AFU_ORTHOLOGUE AFUA_3G12100)-RELATED"/>
    <property type="match status" value="1"/>
</dbReference>
<dbReference type="OrthoDB" id="9813638at2"/>
<dbReference type="GO" id="GO:0016757">
    <property type="term" value="F:glycosyltransferase activity"/>
    <property type="evidence" value="ECO:0007669"/>
    <property type="project" value="UniProtKB-KW"/>
</dbReference>
<keyword evidence="4" id="KW-0328">Glycosyltransferase</keyword>
<feature type="domain" description="Glycosyl transferase family 1" evidence="7">
    <location>
        <begin position="221"/>
        <end position="388"/>
    </location>
</feature>
<evidence type="ECO:0000313" key="10">
    <source>
        <dbReference type="Proteomes" id="UP000197025"/>
    </source>
</evidence>
<dbReference type="InterPro" id="IPR001296">
    <property type="entry name" value="Glyco_trans_1"/>
</dbReference>
<dbReference type="EMBL" id="FYEK01000044">
    <property type="protein sequence ID" value="SNB70339.1"/>
    <property type="molecule type" value="Genomic_DNA"/>
</dbReference>
<keyword evidence="6" id="KW-0119">Carbohydrate metabolism</keyword>
<dbReference type="Pfam" id="PF00534">
    <property type="entry name" value="Glycos_transf_1"/>
    <property type="match status" value="1"/>
</dbReference>
<organism evidence="9 10">
    <name type="scientific">Thermoflexus hugenholtzii JAD2</name>
    <dbReference type="NCBI Taxonomy" id="877466"/>
    <lineage>
        <taxon>Bacteria</taxon>
        <taxon>Bacillati</taxon>
        <taxon>Chloroflexota</taxon>
        <taxon>Thermoflexia</taxon>
        <taxon>Thermoflexales</taxon>
        <taxon>Thermoflexaceae</taxon>
        <taxon>Thermoflexus</taxon>
    </lineage>
</organism>
<dbReference type="AlphaFoldDB" id="A0A212RDY0"/>
<proteinExistence type="inferred from homology"/>
<keyword evidence="10" id="KW-1185">Reference proteome</keyword>
<comment type="subunit">
    <text evidence="2">Homodimer.</text>
</comment>
<dbReference type="GO" id="GO:0006006">
    <property type="term" value="P:glucose metabolic process"/>
    <property type="evidence" value="ECO:0007669"/>
    <property type="project" value="UniProtKB-KW"/>
</dbReference>
<reference evidence="10" key="1">
    <citation type="submission" date="2017-06" db="EMBL/GenBank/DDBJ databases">
        <authorList>
            <person name="Varghese N."/>
            <person name="Submissions S."/>
        </authorList>
    </citation>
    <scope>NUCLEOTIDE SEQUENCE [LARGE SCALE GENOMIC DNA]</scope>
    <source>
        <strain evidence="10">JAD2</strain>
    </source>
</reference>
<dbReference type="InterPro" id="IPR052078">
    <property type="entry name" value="Trehalose_Metab_GTase"/>
</dbReference>